<keyword evidence="9" id="KW-1185">Reference proteome</keyword>
<proteinExistence type="inferred from homology"/>
<dbReference type="GO" id="GO:0007059">
    <property type="term" value="P:chromosome segregation"/>
    <property type="evidence" value="ECO:0007669"/>
    <property type="project" value="UniProtKB-KW"/>
</dbReference>
<evidence type="ECO:0000256" key="2">
    <source>
        <dbReference type="ARBA" id="ARBA00008585"/>
    </source>
</evidence>
<dbReference type="EMBL" id="JACGWO010000001">
    <property type="protein sequence ID" value="KAK4440917.1"/>
    <property type="molecule type" value="Genomic_DNA"/>
</dbReference>
<accession>A0AAE1Z2Z6</accession>
<evidence type="ECO:0000256" key="5">
    <source>
        <dbReference type="ARBA" id="ARBA00022829"/>
    </source>
</evidence>
<evidence type="ECO:0000256" key="6">
    <source>
        <dbReference type="ARBA" id="ARBA00023242"/>
    </source>
</evidence>
<evidence type="ECO:0000256" key="1">
    <source>
        <dbReference type="ARBA" id="ARBA00004123"/>
    </source>
</evidence>
<reference evidence="8" key="1">
    <citation type="submission" date="2020-06" db="EMBL/GenBank/DDBJ databases">
        <authorList>
            <person name="Li T."/>
            <person name="Hu X."/>
            <person name="Zhang T."/>
            <person name="Song X."/>
            <person name="Zhang H."/>
            <person name="Dai N."/>
            <person name="Sheng W."/>
            <person name="Hou X."/>
            <person name="Wei L."/>
        </authorList>
    </citation>
    <scope>NUCLEOTIDE SEQUENCE</scope>
    <source>
        <strain evidence="8">3651</strain>
        <tissue evidence="8">Leaf</tissue>
    </source>
</reference>
<evidence type="ECO:0000313" key="9">
    <source>
        <dbReference type="Proteomes" id="UP001293254"/>
    </source>
</evidence>
<comment type="similarity">
    <text evidence="2">Belongs to the SCC4/mau-2 family.</text>
</comment>
<keyword evidence="4" id="KW-0498">Mitosis</keyword>
<comment type="caution">
    <text evidence="8">The sequence shown here is derived from an EMBL/GenBank/DDBJ whole genome shotgun (WGS) entry which is preliminary data.</text>
</comment>
<evidence type="ECO:0000256" key="7">
    <source>
        <dbReference type="ARBA" id="ARBA00023306"/>
    </source>
</evidence>
<keyword evidence="3" id="KW-0132">Cell division</keyword>
<keyword evidence="5" id="KW-0159">Chromosome partition</keyword>
<keyword evidence="6" id="KW-0539">Nucleus</keyword>
<evidence type="ECO:0000256" key="3">
    <source>
        <dbReference type="ARBA" id="ARBA00022618"/>
    </source>
</evidence>
<dbReference type="GO" id="GO:0007064">
    <property type="term" value="P:mitotic sister chromatid cohesion"/>
    <property type="evidence" value="ECO:0007669"/>
    <property type="project" value="InterPro"/>
</dbReference>
<gene>
    <name evidence="8" type="ORF">Salat_0426600</name>
</gene>
<keyword evidence="7" id="KW-0131">Cell cycle</keyword>
<name>A0AAE1Z2Z6_9LAMI</name>
<comment type="subcellular location">
    <subcellularLocation>
        <location evidence="1">Nucleus</location>
    </subcellularLocation>
</comment>
<reference evidence="8" key="2">
    <citation type="journal article" date="2024" name="Plant">
        <title>Genomic evolution and insights into agronomic trait innovations of Sesamum species.</title>
        <authorList>
            <person name="Miao H."/>
            <person name="Wang L."/>
            <person name="Qu L."/>
            <person name="Liu H."/>
            <person name="Sun Y."/>
            <person name="Le M."/>
            <person name="Wang Q."/>
            <person name="Wei S."/>
            <person name="Zheng Y."/>
            <person name="Lin W."/>
            <person name="Duan Y."/>
            <person name="Cao H."/>
            <person name="Xiong S."/>
            <person name="Wang X."/>
            <person name="Wei L."/>
            <person name="Li C."/>
            <person name="Ma Q."/>
            <person name="Ju M."/>
            <person name="Zhao R."/>
            <person name="Li G."/>
            <person name="Mu C."/>
            <person name="Tian Q."/>
            <person name="Mei H."/>
            <person name="Zhang T."/>
            <person name="Gao T."/>
            <person name="Zhang H."/>
        </authorList>
    </citation>
    <scope>NUCLEOTIDE SEQUENCE</scope>
    <source>
        <strain evidence="8">3651</strain>
    </source>
</reference>
<dbReference type="PANTHER" id="PTHR21394">
    <property type="entry name" value="MAU2 CHROMATID COHESION FACTOR HOMOLOG"/>
    <property type="match status" value="1"/>
</dbReference>
<dbReference type="AlphaFoldDB" id="A0AAE1Z2Z6"/>
<protein>
    <submittedName>
        <fullName evidence="8">Sister chromatid cohesion protein SCC4</fullName>
    </submittedName>
</protein>
<dbReference type="GO" id="GO:0051301">
    <property type="term" value="P:cell division"/>
    <property type="evidence" value="ECO:0007669"/>
    <property type="project" value="UniProtKB-KW"/>
</dbReference>
<feature type="non-terminal residue" evidence="8">
    <location>
        <position position="1"/>
    </location>
</feature>
<sequence length="208" mass="23277">MEAVAEGLWALAEHHEQRREIGKAVKCLEAICQSPVSFLPIVEIKTRLRVAALLLKHSHNVNHAKAHLERAQLLLKSIPSCFELKCRAYSLLSQCYHLVGAIPSQKQILNKGLELTAISGDGFAGRLWSCNFNSQLANALIIEGDYNGSILALQQGFNCAVEMCYPELQMFFATSILHVRVMQWDSTSLVEESVNRCNVIWESIEPDK</sequence>
<dbReference type="InterPro" id="IPR019440">
    <property type="entry name" value="MAU2"/>
</dbReference>
<evidence type="ECO:0000256" key="4">
    <source>
        <dbReference type="ARBA" id="ARBA00022776"/>
    </source>
</evidence>
<dbReference type="Proteomes" id="UP001293254">
    <property type="component" value="Unassembled WGS sequence"/>
</dbReference>
<dbReference type="GO" id="GO:0005634">
    <property type="term" value="C:nucleus"/>
    <property type="evidence" value="ECO:0007669"/>
    <property type="project" value="UniProtKB-SubCell"/>
</dbReference>
<organism evidence="8 9">
    <name type="scientific">Sesamum alatum</name>
    <dbReference type="NCBI Taxonomy" id="300844"/>
    <lineage>
        <taxon>Eukaryota</taxon>
        <taxon>Viridiplantae</taxon>
        <taxon>Streptophyta</taxon>
        <taxon>Embryophyta</taxon>
        <taxon>Tracheophyta</taxon>
        <taxon>Spermatophyta</taxon>
        <taxon>Magnoliopsida</taxon>
        <taxon>eudicotyledons</taxon>
        <taxon>Gunneridae</taxon>
        <taxon>Pentapetalae</taxon>
        <taxon>asterids</taxon>
        <taxon>lamiids</taxon>
        <taxon>Lamiales</taxon>
        <taxon>Pedaliaceae</taxon>
        <taxon>Sesamum</taxon>
    </lineage>
</organism>
<dbReference type="Pfam" id="PF10345">
    <property type="entry name" value="Cohesin_load"/>
    <property type="match status" value="1"/>
</dbReference>
<evidence type="ECO:0000313" key="8">
    <source>
        <dbReference type="EMBL" id="KAK4440917.1"/>
    </source>
</evidence>